<accession>A0A418N336</accession>
<dbReference type="Gene3D" id="1.20.1600.10">
    <property type="entry name" value="Outer membrane efflux proteins (OEP)"/>
    <property type="match status" value="1"/>
</dbReference>
<keyword evidence="6" id="KW-0175">Coiled coil</keyword>
<sequence>MIYLKNSNGLVMRYFVCMVVLFGLVHHSCAQERSLGFFVTNAEENAPGLLENANLQKVGELQNEIIRAQNNAFQVNATSEVLVAPYFNSNGKFLDVTTNPSVNALGYDVGITNGGLYSAQVNITKNIFNKTIVDNLLLQNQLSNASLALGQEEMTRNLVKNITDLYIFTYQLQLQKDFTLGIIEDLNNRLKVMELLVKRGILAESDYLAIQSDIGTKQLELDQIDINFKNLYTQMGNLSGVSLTNFDPLAEPQIETTSQKDTLLFEKRFALDSLQISADQNVFENQYRPQVSVYGNSGLNAVDLNNLQRRFGLSAGLRLTIPIYDGHQKKYNELQNKLKLDNLDYYKKYNETQAQNTLESLQMQMEGQTAYLKQMEQQLQLQSNILDIYKQKMVQGLASVIDYLNLVQTYKLTAYAKLQAQTNLWLLRNQYNYTNW</sequence>
<dbReference type="PANTHER" id="PTHR30026:SF20">
    <property type="entry name" value="OUTER MEMBRANE PROTEIN TOLC"/>
    <property type="match status" value="1"/>
</dbReference>
<evidence type="ECO:0000256" key="6">
    <source>
        <dbReference type="SAM" id="Coils"/>
    </source>
</evidence>
<feature type="coiled-coil region" evidence="6">
    <location>
        <begin position="358"/>
        <end position="392"/>
    </location>
</feature>
<dbReference type="EMBL" id="QXFJ01000030">
    <property type="protein sequence ID" value="RIV68233.1"/>
    <property type="molecule type" value="Genomic_DNA"/>
</dbReference>
<keyword evidence="3" id="KW-0812">Transmembrane</keyword>
<evidence type="ECO:0000313" key="8">
    <source>
        <dbReference type="EMBL" id="TXJ99924.1"/>
    </source>
</evidence>
<evidence type="ECO:0000256" key="4">
    <source>
        <dbReference type="ARBA" id="ARBA00023136"/>
    </source>
</evidence>
<dbReference type="GO" id="GO:0009279">
    <property type="term" value="C:cell outer membrane"/>
    <property type="evidence" value="ECO:0007669"/>
    <property type="project" value="UniProtKB-SubCell"/>
</dbReference>
<proteinExistence type="predicted"/>
<dbReference type="InterPro" id="IPR051906">
    <property type="entry name" value="TolC-like"/>
</dbReference>
<evidence type="ECO:0000256" key="2">
    <source>
        <dbReference type="ARBA" id="ARBA00022452"/>
    </source>
</evidence>
<evidence type="ECO:0000256" key="5">
    <source>
        <dbReference type="ARBA" id="ARBA00023237"/>
    </source>
</evidence>
<dbReference type="EMBL" id="VNWL01000029">
    <property type="protein sequence ID" value="TXJ99924.1"/>
    <property type="molecule type" value="Genomic_DNA"/>
</dbReference>
<evidence type="ECO:0000313" key="9">
    <source>
        <dbReference type="Proteomes" id="UP000284189"/>
    </source>
</evidence>
<keyword evidence="2" id="KW-1134">Transmembrane beta strand</keyword>
<comment type="subcellular location">
    <subcellularLocation>
        <location evidence="1">Cell outer membrane</location>
    </subcellularLocation>
</comment>
<dbReference type="GO" id="GO:1990281">
    <property type="term" value="C:efflux pump complex"/>
    <property type="evidence" value="ECO:0007669"/>
    <property type="project" value="TreeGrafter"/>
</dbReference>
<evidence type="ECO:0000313" key="10">
    <source>
        <dbReference type="Proteomes" id="UP000321528"/>
    </source>
</evidence>
<dbReference type="AlphaFoldDB" id="A0A418N336"/>
<keyword evidence="10" id="KW-1185">Reference proteome</keyword>
<organism evidence="7 9">
    <name type="scientific">Flagellimonas aequoris</name>
    <dbReference type="NCBI Taxonomy" id="2306997"/>
    <lineage>
        <taxon>Bacteria</taxon>
        <taxon>Pseudomonadati</taxon>
        <taxon>Bacteroidota</taxon>
        <taxon>Flavobacteriia</taxon>
        <taxon>Flavobacteriales</taxon>
        <taxon>Flavobacteriaceae</taxon>
        <taxon>Flagellimonas</taxon>
    </lineage>
</organism>
<dbReference type="GO" id="GO:0015288">
    <property type="term" value="F:porin activity"/>
    <property type="evidence" value="ECO:0007669"/>
    <property type="project" value="TreeGrafter"/>
</dbReference>
<evidence type="ECO:0000256" key="3">
    <source>
        <dbReference type="ARBA" id="ARBA00022692"/>
    </source>
</evidence>
<protein>
    <submittedName>
        <fullName evidence="7">TolC family protein</fullName>
    </submittedName>
</protein>
<comment type="caution">
    <text evidence="7">The sequence shown here is derived from an EMBL/GenBank/DDBJ whole genome shotgun (WGS) entry which is preliminary data.</text>
</comment>
<dbReference type="SUPFAM" id="SSF56954">
    <property type="entry name" value="Outer membrane efflux proteins (OEP)"/>
    <property type="match status" value="1"/>
</dbReference>
<dbReference type="PANTHER" id="PTHR30026">
    <property type="entry name" value="OUTER MEMBRANE PROTEIN TOLC"/>
    <property type="match status" value="1"/>
</dbReference>
<keyword evidence="5" id="KW-0998">Cell outer membrane</keyword>
<dbReference type="RefSeq" id="WP_119641086.1">
    <property type="nucleotide sequence ID" value="NZ_VNWL01000029.1"/>
</dbReference>
<name>A0A418N336_9FLAO</name>
<dbReference type="Proteomes" id="UP000284189">
    <property type="component" value="Unassembled WGS sequence"/>
</dbReference>
<dbReference type="OrthoDB" id="1091220at2"/>
<evidence type="ECO:0000256" key="1">
    <source>
        <dbReference type="ARBA" id="ARBA00004442"/>
    </source>
</evidence>
<evidence type="ECO:0000313" key="7">
    <source>
        <dbReference type="EMBL" id="RIV68233.1"/>
    </source>
</evidence>
<reference evidence="7 9" key="1">
    <citation type="submission" date="2018-08" db="EMBL/GenBank/DDBJ databases">
        <title>Proposal of Muricauda 72 sp.nov. and Muricauda NH166 sp.nov., isolated from seawater.</title>
        <authorList>
            <person name="Cheng H."/>
            <person name="Wu Y.-H."/>
            <person name="Guo L.-L."/>
            <person name="Xu X.-W."/>
        </authorList>
    </citation>
    <scope>NUCLEOTIDE SEQUENCE [LARGE SCALE GENOMIC DNA]</scope>
    <source>
        <strain evidence="7 9">NH166</strain>
    </source>
</reference>
<gene>
    <name evidence="7" type="ORF">D2U88_13440</name>
    <name evidence="8" type="ORF">FQ019_13305</name>
</gene>
<dbReference type="Proteomes" id="UP000321528">
    <property type="component" value="Unassembled WGS sequence"/>
</dbReference>
<dbReference type="GO" id="GO:0015562">
    <property type="term" value="F:efflux transmembrane transporter activity"/>
    <property type="evidence" value="ECO:0007669"/>
    <property type="project" value="InterPro"/>
</dbReference>
<keyword evidence="4" id="KW-0472">Membrane</keyword>
<reference evidence="8 10" key="2">
    <citation type="submission" date="2019-07" db="EMBL/GenBank/DDBJ databases">
        <title>Draft genome of two Muricauda strains isolated from deep sea.</title>
        <authorList>
            <person name="Sun C."/>
        </authorList>
    </citation>
    <scope>NUCLEOTIDE SEQUENCE [LARGE SCALE GENOMIC DNA]</scope>
    <source>
        <strain evidence="8 10">NH166</strain>
    </source>
</reference>